<evidence type="ECO:0000313" key="2">
    <source>
        <dbReference type="EMBL" id="TJZ65373.1"/>
    </source>
</evidence>
<dbReference type="SUPFAM" id="SSF54593">
    <property type="entry name" value="Glyoxalase/Bleomycin resistance protein/Dihydroxybiphenyl dioxygenase"/>
    <property type="match status" value="1"/>
</dbReference>
<reference evidence="2 3" key="1">
    <citation type="submission" date="2019-04" db="EMBL/GenBank/DDBJ databases">
        <title>Chitiniphilus eburnea sp. nov., a novel chitinolytic bacterium isolated from aquaculture sludge.</title>
        <authorList>
            <person name="Sheng M."/>
        </authorList>
    </citation>
    <scope>NUCLEOTIDE SEQUENCE [LARGE SCALE GENOMIC DNA]</scope>
    <source>
        <strain evidence="2 3">HX-2-15</strain>
    </source>
</reference>
<dbReference type="InterPro" id="IPR004360">
    <property type="entry name" value="Glyas_Fos-R_dOase_dom"/>
</dbReference>
<comment type="caution">
    <text evidence="2">The sequence shown here is derived from an EMBL/GenBank/DDBJ whole genome shotgun (WGS) entry which is preliminary data.</text>
</comment>
<dbReference type="RefSeq" id="WP_136774875.1">
    <property type="nucleotide sequence ID" value="NZ_CP156074.1"/>
</dbReference>
<organism evidence="2 3">
    <name type="scientific">Chitiniphilus eburneus</name>
    <dbReference type="NCBI Taxonomy" id="2571148"/>
    <lineage>
        <taxon>Bacteria</taxon>
        <taxon>Pseudomonadati</taxon>
        <taxon>Pseudomonadota</taxon>
        <taxon>Betaproteobacteria</taxon>
        <taxon>Neisseriales</taxon>
        <taxon>Chitinibacteraceae</taxon>
        <taxon>Chitiniphilus</taxon>
    </lineage>
</organism>
<name>A0A4U0PCC3_9NEIS</name>
<dbReference type="PANTHER" id="PTHR36503">
    <property type="entry name" value="BLR2520 PROTEIN"/>
    <property type="match status" value="1"/>
</dbReference>
<dbReference type="Gene3D" id="3.10.180.10">
    <property type="entry name" value="2,3-Dihydroxybiphenyl 1,2-Dioxygenase, domain 1"/>
    <property type="match status" value="1"/>
</dbReference>
<sequence>MQPRLNLILLGVDDIARSAAFYAALGWPAAPSSHAGFIKIDLGGVVLGLISRSDLAADAGQLASQPSQAAHGALVYLARQPGEVAETLALVVRHGGTLVKPATRTAWGVAGYFRDLDGHLFEVCYEDGWVFEESGRLLV</sequence>
<accession>A0A4U0PCC3</accession>
<dbReference type="InterPro" id="IPR037523">
    <property type="entry name" value="VOC_core"/>
</dbReference>
<keyword evidence="3" id="KW-1185">Reference proteome</keyword>
<dbReference type="Pfam" id="PF00903">
    <property type="entry name" value="Glyoxalase"/>
    <property type="match status" value="1"/>
</dbReference>
<feature type="domain" description="VOC" evidence="1">
    <location>
        <begin position="4"/>
        <end position="126"/>
    </location>
</feature>
<proteinExistence type="predicted"/>
<dbReference type="InterPro" id="IPR029068">
    <property type="entry name" value="Glyas_Bleomycin-R_OHBP_Dase"/>
</dbReference>
<dbReference type="AlphaFoldDB" id="A0A4U0PCC3"/>
<dbReference type="Proteomes" id="UP000310016">
    <property type="component" value="Unassembled WGS sequence"/>
</dbReference>
<gene>
    <name evidence="2" type="ORF">FAZ21_18285</name>
</gene>
<evidence type="ECO:0000313" key="3">
    <source>
        <dbReference type="Proteomes" id="UP000310016"/>
    </source>
</evidence>
<dbReference type="EMBL" id="SUMF01000038">
    <property type="protein sequence ID" value="TJZ65373.1"/>
    <property type="molecule type" value="Genomic_DNA"/>
</dbReference>
<dbReference type="PANTHER" id="PTHR36503:SF1">
    <property type="entry name" value="BLR2520 PROTEIN"/>
    <property type="match status" value="1"/>
</dbReference>
<protein>
    <submittedName>
        <fullName evidence="2">Glyoxalase</fullName>
    </submittedName>
</protein>
<dbReference type="OrthoDB" id="9797663at2"/>
<dbReference type="PROSITE" id="PS51819">
    <property type="entry name" value="VOC"/>
    <property type="match status" value="1"/>
</dbReference>
<evidence type="ECO:0000259" key="1">
    <source>
        <dbReference type="PROSITE" id="PS51819"/>
    </source>
</evidence>